<sequence>MMISLACKFGKVVLLAAVFVLLTGCNYGNQLAGRADAQEPISRSAWLAYWDLDAGEKDLQRMGEKLDKLSYFAAYFDADDHPVIPRELSERHRELAAKKGNYESYLTFVNDRQNPDGSSELKDLEVLRRLLADETARRKHIDEIIALTLRGGYDGIELDYERIWRDKEIARCFPKFTDELYEQARKNNLKVRIVLEPGTPFSTVAFTPGPEYIVMLYNLYGTHSGPGPKANKEFIQKTLTRMKSLPGKKSVALATGGGQWGDNGERRFLTENEAKDLAVQHGVTTRRDESSQCLVFAYNDQGAAYEVWYADGKTINYWIAIAKEQGVQNISLWRLGE</sequence>
<dbReference type="Gene3D" id="3.10.50.10">
    <property type="match status" value="1"/>
</dbReference>
<protein>
    <recommendedName>
        <fullName evidence="1">GH18 domain-containing protein</fullName>
    </recommendedName>
</protein>
<evidence type="ECO:0000259" key="1">
    <source>
        <dbReference type="Pfam" id="PF00704"/>
    </source>
</evidence>
<dbReference type="InterPro" id="IPR001223">
    <property type="entry name" value="Glyco_hydro18_cat"/>
</dbReference>
<dbReference type="Proteomes" id="UP000216052">
    <property type="component" value="Chromosome"/>
</dbReference>
<reference evidence="2" key="1">
    <citation type="submission" date="2024-05" db="EMBL/GenBank/DDBJ databases">
        <title>Isolation and characterization of Sporomusa carbonis sp. nov., a carboxydotrophic hydrogenogen in the genus of Sporomusa isolated from a charcoal burning pile.</title>
        <authorList>
            <person name="Boeer T."/>
            <person name="Rosenbaum F."/>
            <person name="Eysell L."/>
            <person name="Mueller V."/>
            <person name="Daniel R."/>
            <person name="Poehlein A."/>
        </authorList>
    </citation>
    <scope>NUCLEOTIDE SEQUENCE [LARGE SCALE GENOMIC DNA]</scope>
    <source>
        <strain evidence="2">DSM 3132</strain>
    </source>
</reference>
<dbReference type="Gene3D" id="3.20.20.80">
    <property type="entry name" value="Glycosidases"/>
    <property type="match status" value="1"/>
</dbReference>
<dbReference type="EMBL" id="CP155571">
    <property type="protein sequence ID" value="XFO75377.1"/>
    <property type="molecule type" value="Genomic_DNA"/>
</dbReference>
<feature type="domain" description="GH18" evidence="1">
    <location>
        <begin position="129"/>
        <end position="336"/>
    </location>
</feature>
<accession>A0ABZ3JAD3</accession>
<dbReference type="PANTHER" id="PTHR46066">
    <property type="entry name" value="CHITINASE DOMAIN-CONTAINING PROTEIN 1 FAMILY MEMBER"/>
    <property type="match status" value="1"/>
</dbReference>
<dbReference type="InterPro" id="IPR017853">
    <property type="entry name" value="GH"/>
</dbReference>
<name>A0ABZ3JAD3_SPOA4</name>
<keyword evidence="3" id="KW-1185">Reference proteome</keyword>
<dbReference type="RefSeq" id="WP_245692512.1">
    <property type="nucleotide sequence ID" value="NZ_CP155571.1"/>
</dbReference>
<dbReference type="PANTHER" id="PTHR46066:SF2">
    <property type="entry name" value="CHITINASE DOMAIN-CONTAINING PROTEIN 1"/>
    <property type="match status" value="1"/>
</dbReference>
<dbReference type="InterPro" id="IPR029070">
    <property type="entry name" value="Chitinase_insertion_sf"/>
</dbReference>
<dbReference type="Pfam" id="PF00704">
    <property type="entry name" value="Glyco_hydro_18"/>
    <property type="match status" value="1"/>
</dbReference>
<gene>
    <name evidence="2" type="ORF">SPACI_054970</name>
</gene>
<proteinExistence type="predicted"/>
<evidence type="ECO:0000313" key="3">
    <source>
        <dbReference type="Proteomes" id="UP000216052"/>
    </source>
</evidence>
<dbReference type="SUPFAM" id="SSF51445">
    <property type="entry name" value="(Trans)glycosidases"/>
    <property type="match status" value="1"/>
</dbReference>
<organism evidence="2 3">
    <name type="scientific">Sporomusa acidovorans (strain ATCC 49682 / DSM 3132 / Mol)</name>
    <dbReference type="NCBI Taxonomy" id="1123286"/>
    <lineage>
        <taxon>Bacteria</taxon>
        <taxon>Bacillati</taxon>
        <taxon>Bacillota</taxon>
        <taxon>Negativicutes</taxon>
        <taxon>Selenomonadales</taxon>
        <taxon>Sporomusaceae</taxon>
        <taxon>Sporomusa</taxon>
    </lineage>
</organism>
<evidence type="ECO:0000313" key="2">
    <source>
        <dbReference type="EMBL" id="XFO75377.1"/>
    </source>
</evidence>